<dbReference type="KEGG" id="bwh:A9C19_17855"/>
<evidence type="ECO:0000313" key="2">
    <source>
        <dbReference type="EMBL" id="APH06445.1"/>
    </source>
</evidence>
<evidence type="ECO:0000256" key="1">
    <source>
        <dbReference type="ARBA" id="ARBA00022825"/>
    </source>
</evidence>
<dbReference type="InterPro" id="IPR043504">
    <property type="entry name" value="Peptidase_S1_PA_chymotrypsin"/>
</dbReference>
<organism evidence="2 3">
    <name type="scientific">Bacillus weihaiensis</name>
    <dbReference type="NCBI Taxonomy" id="1547283"/>
    <lineage>
        <taxon>Bacteria</taxon>
        <taxon>Bacillati</taxon>
        <taxon>Bacillota</taxon>
        <taxon>Bacilli</taxon>
        <taxon>Bacillales</taxon>
        <taxon>Bacillaceae</taxon>
        <taxon>Bacillus</taxon>
    </lineage>
</organism>
<sequence>MKDMKEIKKIYKDDSKIKFKQMKKSEKELRSLNDEIRLDKDNLAKEGIAINTLVTDGETNKVIIGIYPLTEEAKKKLLTKFNSDEVEIVEDNGEFEEARTSKYRPLQGGLNIDNIESGKGYCTHGFSANSSSWYYGITAGHCGSANDRFNQGGSYYGKGYISKNSGNVDAVAITYGQSSYSSNDNYAATDFSSWQDESEEYVVQSVCMNGSYSGVRCGEITSTYYSIRNHYDMPAADYYSQGGGSTKAYTQIENFVNSFNLSPVTW</sequence>
<reference evidence="2 3" key="1">
    <citation type="journal article" date="2016" name="Sci. Rep.">
        <title>Complete genome sequence and transcriptomic analysis of a novel marine strain Bacillus weihaiensis reveals the mechanism of brown algae degradation.</title>
        <authorList>
            <person name="Zhu Y."/>
            <person name="Chen P."/>
            <person name="Bao Y."/>
            <person name="Men Y."/>
            <person name="Zeng Y."/>
            <person name="Yang J."/>
            <person name="Sun J."/>
            <person name="Sun Y."/>
        </authorList>
    </citation>
    <scope>NUCLEOTIDE SEQUENCE [LARGE SCALE GENOMIC DNA]</scope>
    <source>
        <strain evidence="2 3">Alg07</strain>
    </source>
</reference>
<dbReference type="Gene3D" id="2.40.10.10">
    <property type="entry name" value="Trypsin-like serine proteases"/>
    <property type="match status" value="1"/>
</dbReference>
<proteinExistence type="predicted"/>
<dbReference type="SUPFAM" id="SSF50494">
    <property type="entry name" value="Trypsin-like serine proteases"/>
    <property type="match status" value="1"/>
</dbReference>
<evidence type="ECO:0008006" key="4">
    <source>
        <dbReference type="Google" id="ProtNLM"/>
    </source>
</evidence>
<dbReference type="GO" id="GO:0008236">
    <property type="term" value="F:serine-type peptidase activity"/>
    <property type="evidence" value="ECO:0007669"/>
    <property type="project" value="UniProtKB-KW"/>
</dbReference>
<name>A0A1L3MVS9_9BACI</name>
<evidence type="ECO:0000313" key="3">
    <source>
        <dbReference type="Proteomes" id="UP000181936"/>
    </source>
</evidence>
<keyword evidence="3" id="KW-1185">Reference proteome</keyword>
<gene>
    <name evidence="2" type="ORF">A9C19_17855</name>
</gene>
<keyword evidence="1" id="KW-0378">Hydrolase</keyword>
<dbReference type="AlphaFoldDB" id="A0A1L3MVS9"/>
<keyword evidence="1" id="KW-0720">Serine protease</keyword>
<dbReference type="Proteomes" id="UP000181936">
    <property type="component" value="Chromosome"/>
</dbReference>
<accession>A0A1L3MVS9</accession>
<keyword evidence="1" id="KW-0645">Protease</keyword>
<dbReference type="InterPro" id="IPR009003">
    <property type="entry name" value="Peptidase_S1_PA"/>
</dbReference>
<dbReference type="STRING" id="1547283.A9C19_17855"/>
<protein>
    <recommendedName>
        <fullName evidence="4">Peptidase S1 domain-containing protein</fullName>
    </recommendedName>
</protein>
<dbReference type="EMBL" id="CP016020">
    <property type="protein sequence ID" value="APH06445.1"/>
    <property type="molecule type" value="Genomic_DNA"/>
</dbReference>